<dbReference type="RefSeq" id="WP_319703453.1">
    <property type="nucleotide sequence ID" value="NZ_JARAWJ010000014.1"/>
</dbReference>
<sequence>MTLPEAPLPDAKPVAALYEPRPSGAYAPPLSSALRLAREDLAAQQGANIHDHHEMLRAAVVLEARLRLLLAALDADANGVAA</sequence>
<comment type="caution">
    <text evidence="1">The sequence shown here is derived from an EMBL/GenBank/DDBJ whole genome shotgun (WGS) entry which is preliminary data.</text>
</comment>
<evidence type="ECO:0000313" key="2">
    <source>
        <dbReference type="Proteomes" id="UP001282474"/>
    </source>
</evidence>
<dbReference type="EMBL" id="JARAWJ010000014">
    <property type="protein sequence ID" value="MDX3039382.1"/>
    <property type="molecule type" value="Genomic_DNA"/>
</dbReference>
<gene>
    <name evidence="1" type="ORF">PV383_19690</name>
</gene>
<organism evidence="1 2">
    <name type="scientific">Streptomyces caniscabiei</name>
    <dbReference type="NCBI Taxonomy" id="2746961"/>
    <lineage>
        <taxon>Bacteria</taxon>
        <taxon>Bacillati</taxon>
        <taxon>Actinomycetota</taxon>
        <taxon>Actinomycetes</taxon>
        <taxon>Kitasatosporales</taxon>
        <taxon>Streptomycetaceae</taxon>
        <taxon>Streptomyces</taxon>
    </lineage>
</organism>
<dbReference type="Proteomes" id="UP001282474">
    <property type="component" value="Unassembled WGS sequence"/>
</dbReference>
<evidence type="ECO:0000313" key="1">
    <source>
        <dbReference type="EMBL" id="MDX3039382.1"/>
    </source>
</evidence>
<proteinExistence type="predicted"/>
<accession>A0ABU4MQN3</accession>
<keyword evidence="2" id="KW-1185">Reference proteome</keyword>
<protein>
    <submittedName>
        <fullName evidence="1">Uncharacterized protein</fullName>
    </submittedName>
</protein>
<name>A0ABU4MQN3_9ACTN</name>
<reference evidence="1 2" key="1">
    <citation type="journal article" date="2023" name="Microb. Genom.">
        <title>Mesoterricola silvestris gen. nov., sp. nov., Mesoterricola sediminis sp. nov., Geothrix oryzae sp. nov., Geothrix edaphica sp. nov., Geothrix rubra sp. nov., and Geothrix limicola sp. nov., six novel members of Acidobacteriota isolated from soils.</title>
        <authorList>
            <person name="Weisberg A.J."/>
            <person name="Pearce E."/>
            <person name="Kramer C.G."/>
            <person name="Chang J.H."/>
            <person name="Clarke C.R."/>
        </authorList>
    </citation>
    <scope>NUCLEOTIDE SEQUENCE [LARGE SCALE GENOMIC DNA]</scope>
    <source>
        <strain evidence="1 2">NE20-4-1</strain>
    </source>
</reference>